<name>A0A645ECL2_9ZZZZ</name>
<organism evidence="2">
    <name type="scientific">bioreactor metagenome</name>
    <dbReference type="NCBI Taxonomy" id="1076179"/>
    <lineage>
        <taxon>unclassified sequences</taxon>
        <taxon>metagenomes</taxon>
        <taxon>ecological metagenomes</taxon>
    </lineage>
</organism>
<feature type="transmembrane region" description="Helical" evidence="1">
    <location>
        <begin position="219"/>
        <end position="244"/>
    </location>
</feature>
<reference evidence="2" key="1">
    <citation type="submission" date="2019-08" db="EMBL/GenBank/DDBJ databases">
        <authorList>
            <person name="Kucharzyk K."/>
            <person name="Murdoch R.W."/>
            <person name="Higgins S."/>
            <person name="Loffler F."/>
        </authorList>
    </citation>
    <scope>NUCLEOTIDE SEQUENCE</scope>
</reference>
<proteinExistence type="predicted"/>
<comment type="caution">
    <text evidence="2">The sequence shown here is derived from an EMBL/GenBank/DDBJ whole genome shotgun (WGS) entry which is preliminary data.</text>
</comment>
<evidence type="ECO:0000256" key="1">
    <source>
        <dbReference type="SAM" id="Phobius"/>
    </source>
</evidence>
<accession>A0A645ECL2</accession>
<protein>
    <submittedName>
        <fullName evidence="2">Uncharacterized protein</fullName>
    </submittedName>
</protein>
<keyword evidence="1" id="KW-0812">Transmembrane</keyword>
<evidence type="ECO:0000313" key="2">
    <source>
        <dbReference type="EMBL" id="MPM99580.1"/>
    </source>
</evidence>
<keyword evidence="1" id="KW-0472">Membrane</keyword>
<sequence>MDESSTIRFLVLGADPVFTAEAFTAADEQTAVTDYRIEQTVTALDGQAYLSAYLDEQGYTSAQLADVQIMNLLRKTLTDTKSVMITSDDLAAVLEQQRIIGMVYEVTFAPQQTKTIEVGYLINGTMDRTATVAAVYRFEYLLSPAQYWAYFANLQVDIYTPEQAPYLTESSLSFTKIEAGHYRYTGADLPDGELSFTLYRYEQISTADYISKKLADWSLYLPAVALIGGIAALTCGAVLVFRLIRRKP</sequence>
<dbReference type="EMBL" id="VSSQ01045669">
    <property type="protein sequence ID" value="MPM99580.1"/>
    <property type="molecule type" value="Genomic_DNA"/>
</dbReference>
<dbReference type="AlphaFoldDB" id="A0A645ECL2"/>
<keyword evidence="1" id="KW-1133">Transmembrane helix</keyword>
<dbReference type="Gene3D" id="2.60.40.3680">
    <property type="match status" value="1"/>
</dbReference>
<gene>
    <name evidence="2" type="ORF">SDC9_146772</name>
</gene>